<dbReference type="GeneID" id="107069155"/>
<feature type="region of interest" description="Disordered" evidence="1">
    <location>
        <begin position="1057"/>
        <end position="1139"/>
    </location>
</feature>
<protein>
    <submittedName>
        <fullName evidence="3">Uncharacterized protein</fullName>
    </submittedName>
</protein>
<feature type="compositionally biased region" description="Basic and acidic residues" evidence="1">
    <location>
        <begin position="1188"/>
        <end position="1208"/>
    </location>
</feature>
<gene>
    <name evidence="3" type="primary">LOC107069155</name>
</gene>
<accession>A0ABM1IN92</accession>
<feature type="compositionally biased region" description="Basic and acidic residues" evidence="1">
    <location>
        <begin position="614"/>
        <end position="638"/>
    </location>
</feature>
<reference evidence="3" key="1">
    <citation type="submission" date="2025-08" db="UniProtKB">
        <authorList>
            <consortium name="RefSeq"/>
        </authorList>
    </citation>
    <scope>IDENTIFICATION</scope>
    <source>
        <tissue evidence="3">Whole body</tissue>
    </source>
</reference>
<dbReference type="Proteomes" id="UP000694924">
    <property type="component" value="Unplaced"/>
</dbReference>
<feature type="compositionally biased region" description="Polar residues" evidence="1">
    <location>
        <begin position="1118"/>
        <end position="1135"/>
    </location>
</feature>
<evidence type="ECO:0000256" key="1">
    <source>
        <dbReference type="SAM" id="MobiDB-lite"/>
    </source>
</evidence>
<organism evidence="2 3">
    <name type="scientific">Polistes dominula</name>
    <name type="common">European paper wasp</name>
    <name type="synonym">Vespa dominula</name>
    <dbReference type="NCBI Taxonomy" id="743375"/>
    <lineage>
        <taxon>Eukaryota</taxon>
        <taxon>Metazoa</taxon>
        <taxon>Ecdysozoa</taxon>
        <taxon>Arthropoda</taxon>
        <taxon>Hexapoda</taxon>
        <taxon>Insecta</taxon>
        <taxon>Pterygota</taxon>
        <taxon>Neoptera</taxon>
        <taxon>Endopterygota</taxon>
        <taxon>Hymenoptera</taxon>
        <taxon>Apocrita</taxon>
        <taxon>Aculeata</taxon>
        <taxon>Vespoidea</taxon>
        <taxon>Vespidae</taxon>
        <taxon>Polistinae</taxon>
        <taxon>Polistini</taxon>
        <taxon>Polistes</taxon>
    </lineage>
</organism>
<feature type="region of interest" description="Disordered" evidence="1">
    <location>
        <begin position="1172"/>
        <end position="1219"/>
    </location>
</feature>
<sequence length="1325" mass="151486">MCAIAIISSKQLNNDDNQQELSKTNAYSSNDDTQFARTKRSFEFVVPIKEEQRQNFDNKITEKSSQNGAIKLCKSALCTTTNIPLSKKYKDKTVVKGEKTREPYVGISLFKEIRKRHKQKDSTENNNNNDDDDDDDDEFAESFELNPHTDFKQINPFDQKFRENSHKLVCYCRKEDCQDCQLRNKLLAPRSLNKNKLKRDKYRGAMNSNNYKISKIPSRLSSKLHGTIPYELNSNYGNYEHLQYLPIIHGIPPHVYPLTVPFRITYEQVEPPIGINAPVSQQYQQNSMNNQQTPVKQHVVATNNPSEMYDKLNTLIPKEEKKNNDFSTTMNYPDHEENDPNSDKEIDEDSFDANMLQCIELYGREVCMLAAATACKSFNKNNNNLSEGKVGSILNYYDTSSVEQPNTYDNNYDYYDSTKSNMITENDLDDDDDRITMKLSTANANKDYYDFTTSDIISETSNYVITDSYRTSNDDSSFIKQSTMYYTSDENYIDSNTPEYSTMDSTEISLLGETQNSQEENQLSTTLTSLDDITDEINTNSNPFTYDYNLSKDSTTNLINDLPNVQTTNIPEITDDQTNSQDVLTTVSYTNSIDSIIGNTVNTDETTTEYNDDVLGREHSTNKNQEDDNNNPDKKTALKYDTHDFSPITNTEKSEQTTIDSFLENTMSDYDYPTDISNQYASSNVITSPIESSESDEESTINDFTVEKVNHDKTNNPNEEEFMKLSENFDTTLNPVTIIDDHENIDNRTLDKTSNDDVESTTHHLLFCDNKQLVNSIKTVINHFSSKDINPDDLKDFNKTSDKVELSPEIVGIPHLQSLLSLTPIENVIVKKVKDHLSTHFGIPRNALHDEGSSNVIRETLRNTLNLLPNMQSELPPMTVEEHQFHSGHWTTNLVTLLPLTSSERKKNHDISQRLREHLKSLIYHPAIGLESARQHSTVQNLIIQTAKHQIENTDDMEIDENMIRDILGSVLQDDDSYDEQNYSKDPSMIETTNNYETTTEITISTKGNNQLESFESTTDDLLTELYSTNANEIETNNYSNDIPDRYISSTEFYGENVEEDQKSRGGGESTPLFERTSTRNVANINEEIPGISKPEEQSNESSSNKAETNESEVLRLPQNSFVGVGNPTSENVEGSLQDKKKCPLCKIENNADTREIVTNFSKEVQTTIDYYESKDTPSESNPIVSEASKDDITNNSSENRENEKDVNENNNDDSTTYQNFIHQDSNSEENFTYENKMKQNQLNEIDKGKHDLSELQNSEMYYVGENVKFPLEIKKLKDGSMKFIKKMQKTREAFRQQRAIKQNSNKGTDVLKSLVNWLRTLFVE</sequence>
<evidence type="ECO:0000313" key="3">
    <source>
        <dbReference type="RefSeq" id="XP_015181679.1"/>
    </source>
</evidence>
<dbReference type="RefSeq" id="XP_015181679.1">
    <property type="nucleotide sequence ID" value="XM_015326193.1"/>
</dbReference>
<keyword evidence="2" id="KW-1185">Reference proteome</keyword>
<feature type="region of interest" description="Disordered" evidence="1">
    <location>
        <begin position="116"/>
        <end position="140"/>
    </location>
</feature>
<name>A0ABM1IN92_POLDO</name>
<evidence type="ECO:0000313" key="2">
    <source>
        <dbReference type="Proteomes" id="UP000694924"/>
    </source>
</evidence>
<feature type="region of interest" description="Disordered" evidence="1">
    <location>
        <begin position="603"/>
        <end position="638"/>
    </location>
</feature>
<feature type="region of interest" description="Disordered" evidence="1">
    <location>
        <begin position="318"/>
        <end position="347"/>
    </location>
</feature>
<feature type="compositionally biased region" description="Acidic residues" evidence="1">
    <location>
        <begin position="336"/>
        <end position="347"/>
    </location>
</feature>
<proteinExistence type="predicted"/>
<feature type="compositionally biased region" description="Acidic residues" evidence="1">
    <location>
        <begin position="129"/>
        <end position="140"/>
    </location>
</feature>